<feature type="domain" description="HTH hxlR-type" evidence="4">
    <location>
        <begin position="9"/>
        <end position="108"/>
    </location>
</feature>
<dbReference type="PANTHER" id="PTHR33204:SF18">
    <property type="entry name" value="TRANSCRIPTIONAL REGULATORY PROTEIN"/>
    <property type="match status" value="1"/>
</dbReference>
<keyword evidence="2" id="KW-0238">DNA-binding</keyword>
<comment type="caution">
    <text evidence="5">The sequence shown here is derived from an EMBL/GenBank/DDBJ whole genome shotgun (WGS) entry which is preliminary data.</text>
</comment>
<evidence type="ECO:0000313" key="5">
    <source>
        <dbReference type="EMBL" id="RDD91051.1"/>
    </source>
</evidence>
<dbReference type="PROSITE" id="PS51118">
    <property type="entry name" value="HTH_HXLR"/>
    <property type="match status" value="1"/>
</dbReference>
<evidence type="ECO:0000256" key="2">
    <source>
        <dbReference type="ARBA" id="ARBA00023125"/>
    </source>
</evidence>
<reference evidence="5 6" key="1">
    <citation type="submission" date="2018-07" db="EMBL/GenBank/DDBJ databases">
        <title>Genome guided investigation of antibiotics producing actinomycetales strain isolated from a Macau mangrove ecosystem.</title>
        <authorList>
            <person name="Hu D."/>
        </authorList>
    </citation>
    <scope>NUCLEOTIDE SEQUENCE [LARGE SCALE GENOMIC DNA]</scope>
    <source>
        <strain evidence="5 6">2297</strain>
    </source>
</reference>
<evidence type="ECO:0000256" key="1">
    <source>
        <dbReference type="ARBA" id="ARBA00023015"/>
    </source>
</evidence>
<keyword evidence="1" id="KW-0805">Transcription regulation</keyword>
<dbReference type="GO" id="GO:0003677">
    <property type="term" value="F:DNA binding"/>
    <property type="evidence" value="ECO:0007669"/>
    <property type="project" value="UniProtKB-KW"/>
</dbReference>
<sequence length="153" mass="17061">MSKVPNDSCAIARSLGVLGERWTLLILREAVAGASRFSQFRSGLGIAPDVLTSRLNTLVEYKVLEKVPYQEPGERARSSYLLTDAGRELLVVLLALQQWGDKHLPWPEGPSILRQVEGTERPVHVGFIDDRGVEVKEGRVELVRTAAYPRRRG</sequence>
<gene>
    <name evidence="5" type="ORF">DVZ84_02190</name>
</gene>
<name>A0A369VE28_9ACTN</name>
<evidence type="ECO:0000313" key="6">
    <source>
        <dbReference type="Proteomes" id="UP000253742"/>
    </source>
</evidence>
<keyword evidence="3" id="KW-0804">Transcription</keyword>
<dbReference type="InterPro" id="IPR036390">
    <property type="entry name" value="WH_DNA-bd_sf"/>
</dbReference>
<dbReference type="Pfam" id="PF01638">
    <property type="entry name" value="HxlR"/>
    <property type="match status" value="1"/>
</dbReference>
<dbReference type="AlphaFoldDB" id="A0A369VE28"/>
<evidence type="ECO:0000256" key="3">
    <source>
        <dbReference type="ARBA" id="ARBA00023163"/>
    </source>
</evidence>
<dbReference type="PANTHER" id="PTHR33204">
    <property type="entry name" value="TRANSCRIPTIONAL REGULATOR, MARR FAMILY"/>
    <property type="match status" value="1"/>
</dbReference>
<organism evidence="5 6">
    <name type="scientific">Streptomyces parvulus</name>
    <dbReference type="NCBI Taxonomy" id="146923"/>
    <lineage>
        <taxon>Bacteria</taxon>
        <taxon>Bacillati</taxon>
        <taxon>Actinomycetota</taxon>
        <taxon>Actinomycetes</taxon>
        <taxon>Kitasatosporales</taxon>
        <taxon>Streptomycetaceae</taxon>
        <taxon>Streptomyces</taxon>
    </lineage>
</organism>
<evidence type="ECO:0000259" key="4">
    <source>
        <dbReference type="PROSITE" id="PS51118"/>
    </source>
</evidence>
<dbReference type="OrthoDB" id="9792527at2"/>
<dbReference type="SUPFAM" id="SSF46785">
    <property type="entry name" value="Winged helix' DNA-binding domain"/>
    <property type="match status" value="1"/>
</dbReference>
<dbReference type="EMBL" id="QQBH01000001">
    <property type="protein sequence ID" value="RDD91051.1"/>
    <property type="molecule type" value="Genomic_DNA"/>
</dbReference>
<dbReference type="Proteomes" id="UP000253742">
    <property type="component" value="Unassembled WGS sequence"/>
</dbReference>
<protein>
    <submittedName>
        <fullName evidence="5">Transcriptional regulator</fullName>
    </submittedName>
</protein>
<proteinExistence type="predicted"/>
<dbReference type="InterPro" id="IPR036388">
    <property type="entry name" value="WH-like_DNA-bd_sf"/>
</dbReference>
<accession>A0A369VE28</accession>
<dbReference type="InterPro" id="IPR002577">
    <property type="entry name" value="HTH_HxlR"/>
</dbReference>
<dbReference type="Gene3D" id="1.10.10.10">
    <property type="entry name" value="Winged helix-like DNA-binding domain superfamily/Winged helix DNA-binding domain"/>
    <property type="match status" value="1"/>
</dbReference>
<dbReference type="RefSeq" id="WP_114526919.1">
    <property type="nucleotide sequence ID" value="NZ_QQBH01000001.1"/>
</dbReference>